<sequence length="296" mass="33583">MSMSNKRSRDKEVGETSNKRQTTLTSMFKPVTATKATTGGETHVESLQVATKDPRRLFKGVNEETLSLLELELNTMNYEWLKALAPELVKPSFLKLKKFLKAERDAKKTIFPPLEQIYSWSNYTPASKVEVVILGQDPYHDNNQAHGLCFSVVKGVRTPPSLVNMYKALKIDYPDFVTPNHGYLENWAKQGVLMLNTSLSVEAHKAGSHAKQGWEELTDAIIKYINERKCNVVFMLWGAHAQKKGSTINQKKHLVLKSVHPSPLSAHRGFFECGHFKKANEYLKEHGNKTIDWNNL</sequence>
<keyword evidence="2 7" id="KW-0227">DNA damage</keyword>
<feature type="active site" description="Proton acceptor" evidence="7">
    <location>
        <position position="137"/>
    </location>
</feature>
<keyword evidence="6 7" id="KW-0539">Nucleus</keyword>
<dbReference type="AlphaFoldDB" id="A0A8H7US95"/>
<evidence type="ECO:0000256" key="8">
    <source>
        <dbReference type="SAM" id="MobiDB-lite"/>
    </source>
</evidence>
<dbReference type="GO" id="GO:0005634">
    <property type="term" value="C:nucleus"/>
    <property type="evidence" value="ECO:0007669"/>
    <property type="project" value="UniProtKB-SubCell"/>
</dbReference>
<keyword evidence="11" id="KW-1185">Reference proteome</keyword>
<evidence type="ECO:0000256" key="5">
    <source>
        <dbReference type="ARBA" id="ARBA00023204"/>
    </source>
</evidence>
<evidence type="ECO:0000256" key="4">
    <source>
        <dbReference type="ARBA" id="ARBA00023128"/>
    </source>
</evidence>
<keyword evidence="3 7" id="KW-0378">Hydrolase</keyword>
<dbReference type="GO" id="GO:0004844">
    <property type="term" value="F:uracil DNA N-glycosylase activity"/>
    <property type="evidence" value="ECO:0007669"/>
    <property type="project" value="UniProtKB-UniRule"/>
</dbReference>
<comment type="subcellular location">
    <subcellularLocation>
        <location evidence="7">Mitochondrion</location>
    </subcellularLocation>
    <subcellularLocation>
        <location evidence="7">Nucleus</location>
    </subcellularLocation>
</comment>
<gene>
    <name evidence="7" type="primary">UNG1</name>
    <name evidence="10" type="ORF">INT47_010048</name>
</gene>
<dbReference type="SMART" id="SM00986">
    <property type="entry name" value="UDG"/>
    <property type="match status" value="1"/>
</dbReference>
<comment type="similarity">
    <text evidence="1 7">Belongs to the uracil-DNA glycosylase (UDG) superfamily. UNG family.</text>
</comment>
<evidence type="ECO:0000256" key="1">
    <source>
        <dbReference type="ARBA" id="ARBA00008184"/>
    </source>
</evidence>
<dbReference type="InterPro" id="IPR002043">
    <property type="entry name" value="UDG_fam1"/>
</dbReference>
<evidence type="ECO:0000256" key="2">
    <source>
        <dbReference type="ARBA" id="ARBA00022763"/>
    </source>
</evidence>
<dbReference type="NCBIfam" id="NF003592">
    <property type="entry name" value="PRK05254.1-5"/>
    <property type="match status" value="1"/>
</dbReference>
<evidence type="ECO:0000313" key="10">
    <source>
        <dbReference type="EMBL" id="KAG2192247.1"/>
    </source>
</evidence>
<evidence type="ECO:0000256" key="6">
    <source>
        <dbReference type="ARBA" id="ARBA00023242"/>
    </source>
</evidence>
<feature type="compositionally biased region" description="Basic and acidic residues" evidence="8">
    <location>
        <begin position="7"/>
        <end position="18"/>
    </location>
</feature>
<dbReference type="Gene3D" id="3.40.470.10">
    <property type="entry name" value="Uracil-DNA glycosylase-like domain"/>
    <property type="match status" value="1"/>
</dbReference>
<dbReference type="OrthoDB" id="10031947at2759"/>
<dbReference type="HAMAP" id="MF_00148">
    <property type="entry name" value="UDG"/>
    <property type="match status" value="1"/>
</dbReference>
<evidence type="ECO:0000256" key="3">
    <source>
        <dbReference type="ARBA" id="ARBA00022801"/>
    </source>
</evidence>
<dbReference type="PANTHER" id="PTHR11264:SF0">
    <property type="entry name" value="URACIL-DNA GLYCOSYLASE"/>
    <property type="match status" value="1"/>
</dbReference>
<reference evidence="10" key="1">
    <citation type="submission" date="2020-12" db="EMBL/GenBank/DDBJ databases">
        <title>Metabolic potential, ecology and presence of endohyphal bacteria is reflected in genomic diversity of Mucoromycotina.</title>
        <authorList>
            <person name="Muszewska A."/>
            <person name="Okrasinska A."/>
            <person name="Steczkiewicz K."/>
            <person name="Drgas O."/>
            <person name="Orlowska M."/>
            <person name="Perlinska-Lenart U."/>
            <person name="Aleksandrzak-Piekarczyk T."/>
            <person name="Szatraj K."/>
            <person name="Zielenkiewicz U."/>
            <person name="Pilsyk S."/>
            <person name="Malc E."/>
            <person name="Mieczkowski P."/>
            <person name="Kruszewska J.S."/>
            <person name="Biernat P."/>
            <person name="Pawlowska J."/>
        </authorList>
    </citation>
    <scope>NUCLEOTIDE SEQUENCE</scope>
    <source>
        <strain evidence="10">WA0000017839</strain>
    </source>
</reference>
<dbReference type="EC" id="3.2.2.27" evidence="7"/>
<keyword evidence="4 7" id="KW-0496">Mitochondrion</keyword>
<dbReference type="NCBIfam" id="NF003589">
    <property type="entry name" value="PRK05254.1-2"/>
    <property type="match status" value="1"/>
</dbReference>
<dbReference type="EMBL" id="JAEPRD010000304">
    <property type="protein sequence ID" value="KAG2192247.1"/>
    <property type="molecule type" value="Genomic_DNA"/>
</dbReference>
<dbReference type="SMART" id="SM00987">
    <property type="entry name" value="UreE_C"/>
    <property type="match status" value="1"/>
</dbReference>
<evidence type="ECO:0000259" key="9">
    <source>
        <dbReference type="SMART" id="SM00986"/>
    </source>
</evidence>
<accession>A0A8H7US95</accession>
<dbReference type="NCBIfam" id="NF003588">
    <property type="entry name" value="PRK05254.1-1"/>
    <property type="match status" value="1"/>
</dbReference>
<dbReference type="Pfam" id="PF03167">
    <property type="entry name" value="UDG"/>
    <property type="match status" value="1"/>
</dbReference>
<proteinExistence type="inferred from homology"/>
<evidence type="ECO:0000313" key="11">
    <source>
        <dbReference type="Proteomes" id="UP000603453"/>
    </source>
</evidence>
<dbReference type="GO" id="GO:0097510">
    <property type="term" value="P:base-excision repair, AP site formation via deaminated base removal"/>
    <property type="evidence" value="ECO:0007669"/>
    <property type="project" value="TreeGrafter"/>
</dbReference>
<dbReference type="NCBIfam" id="TIGR00628">
    <property type="entry name" value="ung"/>
    <property type="match status" value="1"/>
</dbReference>
<dbReference type="PANTHER" id="PTHR11264">
    <property type="entry name" value="URACIL-DNA GLYCOSYLASE"/>
    <property type="match status" value="1"/>
</dbReference>
<dbReference type="FunFam" id="3.40.470.10:FF:000007">
    <property type="entry name" value="Uracil-DNA glycosylase"/>
    <property type="match status" value="1"/>
</dbReference>
<organism evidence="10 11">
    <name type="scientific">Mucor saturninus</name>
    <dbReference type="NCBI Taxonomy" id="64648"/>
    <lineage>
        <taxon>Eukaryota</taxon>
        <taxon>Fungi</taxon>
        <taxon>Fungi incertae sedis</taxon>
        <taxon>Mucoromycota</taxon>
        <taxon>Mucoromycotina</taxon>
        <taxon>Mucoromycetes</taxon>
        <taxon>Mucorales</taxon>
        <taxon>Mucorineae</taxon>
        <taxon>Mucoraceae</taxon>
        <taxon>Mucor</taxon>
    </lineage>
</organism>
<dbReference type="CDD" id="cd10027">
    <property type="entry name" value="UDG-F1-like"/>
    <property type="match status" value="1"/>
</dbReference>
<comment type="caution">
    <text evidence="10">The sequence shown here is derived from an EMBL/GenBank/DDBJ whole genome shotgun (WGS) entry which is preliminary data.</text>
</comment>
<dbReference type="Proteomes" id="UP000603453">
    <property type="component" value="Unassembled WGS sequence"/>
</dbReference>
<name>A0A8H7US95_9FUNG</name>
<dbReference type="SUPFAM" id="SSF52141">
    <property type="entry name" value="Uracil-DNA glycosylase-like"/>
    <property type="match status" value="1"/>
</dbReference>
<feature type="domain" description="Uracil-DNA glycosylase-like" evidence="9">
    <location>
        <begin position="122"/>
        <end position="283"/>
    </location>
</feature>
<dbReference type="InterPro" id="IPR036895">
    <property type="entry name" value="Uracil-DNA_glycosylase-like_sf"/>
</dbReference>
<dbReference type="GO" id="GO:0005739">
    <property type="term" value="C:mitochondrion"/>
    <property type="evidence" value="ECO:0007669"/>
    <property type="project" value="UniProtKB-SubCell"/>
</dbReference>
<evidence type="ECO:0000256" key="7">
    <source>
        <dbReference type="HAMAP-Rule" id="MF_03166"/>
    </source>
</evidence>
<dbReference type="InterPro" id="IPR005122">
    <property type="entry name" value="Uracil-DNA_glycosylase-like"/>
</dbReference>
<protein>
    <recommendedName>
        <fullName evidence="7">Uracil-DNA glycosylase</fullName>
        <shortName evidence="7">UDG</shortName>
        <ecNumber evidence="7">3.2.2.27</ecNumber>
    </recommendedName>
</protein>
<dbReference type="NCBIfam" id="NF003591">
    <property type="entry name" value="PRK05254.1-4"/>
    <property type="match status" value="1"/>
</dbReference>
<keyword evidence="5 7" id="KW-0234">DNA repair</keyword>
<comment type="catalytic activity">
    <reaction evidence="7">
        <text>Hydrolyzes single-stranded DNA or mismatched double-stranded DNA and polynucleotides, releasing free uracil.</text>
        <dbReference type="EC" id="3.2.2.27"/>
    </reaction>
</comment>
<comment type="function">
    <text evidence="7">Excises uracil residues from the DNA which can arise as a result of misincorporation of dUMP residues by DNA polymerase or due to deamination of cytosine.</text>
</comment>
<feature type="region of interest" description="Disordered" evidence="8">
    <location>
        <begin position="1"/>
        <end position="30"/>
    </location>
</feature>